<sequence>MSKREDSKLRDTAIKVLIATSSCKELVGALVACDPTSHTSKAWTIVSLGLT</sequence>
<organism evidence="1 2">
    <name type="scientific">Petromyces alliaceus</name>
    <name type="common">Aspergillus alliaceus</name>
    <dbReference type="NCBI Taxonomy" id="209559"/>
    <lineage>
        <taxon>Eukaryota</taxon>
        <taxon>Fungi</taxon>
        <taxon>Dikarya</taxon>
        <taxon>Ascomycota</taxon>
        <taxon>Pezizomycotina</taxon>
        <taxon>Eurotiomycetes</taxon>
        <taxon>Eurotiomycetidae</taxon>
        <taxon>Eurotiales</taxon>
        <taxon>Aspergillaceae</taxon>
        <taxon>Aspergillus</taxon>
        <taxon>Aspergillus subgen. Circumdati</taxon>
    </lineage>
</organism>
<dbReference type="EMBL" id="SPNV01000466">
    <property type="protein sequence ID" value="KAF5855263.1"/>
    <property type="molecule type" value="Genomic_DNA"/>
</dbReference>
<comment type="caution">
    <text evidence="1">The sequence shown here is derived from an EMBL/GenBank/DDBJ whole genome shotgun (WGS) entry which is preliminary data.</text>
</comment>
<evidence type="ECO:0000313" key="2">
    <source>
        <dbReference type="Proteomes" id="UP000541154"/>
    </source>
</evidence>
<proteinExistence type="predicted"/>
<dbReference type="Proteomes" id="UP000541154">
    <property type="component" value="Unassembled WGS sequence"/>
</dbReference>
<name>A0A8H5ZR18_PETAA</name>
<accession>A0A8H5ZR18</accession>
<protein>
    <submittedName>
        <fullName evidence="1">Uncharacterized protein</fullName>
    </submittedName>
</protein>
<evidence type="ECO:0000313" key="1">
    <source>
        <dbReference type="EMBL" id="KAF5855263.1"/>
    </source>
</evidence>
<keyword evidence="2" id="KW-1185">Reference proteome</keyword>
<reference evidence="1 2" key="1">
    <citation type="submission" date="2019-04" db="EMBL/GenBank/DDBJ databases">
        <title>Aspergillus burnettii sp. nov., novel species from soil in southeast Queensland.</title>
        <authorList>
            <person name="Gilchrist C.L.M."/>
            <person name="Pitt J.I."/>
            <person name="Lange L."/>
            <person name="Lacey H.J."/>
            <person name="Vuong D."/>
            <person name="Midgley D.J."/>
            <person name="Greenfield P."/>
            <person name="Bradbury M."/>
            <person name="Lacey E."/>
            <person name="Busk P.K."/>
            <person name="Pilgaard B."/>
            <person name="Chooi Y.H."/>
            <person name="Piggott A.M."/>
        </authorList>
    </citation>
    <scope>NUCLEOTIDE SEQUENCE [LARGE SCALE GENOMIC DNA]</scope>
    <source>
        <strain evidence="1 2">FRR 5400</strain>
    </source>
</reference>
<gene>
    <name evidence="1" type="ORF">ETB97_009552</name>
</gene>
<dbReference type="AlphaFoldDB" id="A0A8H5ZR18"/>